<dbReference type="PANTHER" id="PTHR22926">
    <property type="entry name" value="PHOSPHO-N-ACETYLMURAMOYL-PENTAPEPTIDE-TRANSFERASE"/>
    <property type="match status" value="1"/>
</dbReference>
<feature type="transmembrane region" description="Helical" evidence="8">
    <location>
        <begin position="47"/>
        <end position="67"/>
    </location>
</feature>
<keyword evidence="7" id="KW-0460">Magnesium</keyword>
<evidence type="ECO:0000256" key="3">
    <source>
        <dbReference type="ARBA" id="ARBA00022679"/>
    </source>
</evidence>
<feature type="transmembrane region" description="Helical" evidence="8">
    <location>
        <begin position="159"/>
        <end position="180"/>
    </location>
</feature>
<dbReference type="GO" id="GO:0046872">
    <property type="term" value="F:metal ion binding"/>
    <property type="evidence" value="ECO:0007669"/>
    <property type="project" value="UniProtKB-KW"/>
</dbReference>
<accession>A0A1F4NSC0</accession>
<dbReference type="InterPro" id="IPR000715">
    <property type="entry name" value="Glycosyl_transferase_4"/>
</dbReference>
<keyword evidence="2" id="KW-1003">Cell membrane</keyword>
<feature type="transmembrane region" description="Helical" evidence="8">
    <location>
        <begin position="74"/>
        <end position="89"/>
    </location>
</feature>
<keyword evidence="4 8" id="KW-0812">Transmembrane</keyword>
<dbReference type="GO" id="GO:0016780">
    <property type="term" value="F:phosphotransferase activity, for other substituted phosphate groups"/>
    <property type="evidence" value="ECO:0007669"/>
    <property type="project" value="InterPro"/>
</dbReference>
<feature type="binding site" evidence="7">
    <location>
        <position position="152"/>
    </location>
    <ligand>
        <name>Mg(2+)</name>
        <dbReference type="ChEBI" id="CHEBI:18420"/>
    </ligand>
</feature>
<dbReference type="PANTHER" id="PTHR22926:SF3">
    <property type="entry name" value="UNDECAPRENYL-PHOSPHATE ALPHA-N-ACETYLGLUCOSAMINYL 1-PHOSPHATE TRANSFERASE"/>
    <property type="match status" value="1"/>
</dbReference>
<dbReference type="GO" id="GO:0009103">
    <property type="term" value="P:lipopolysaccharide biosynthetic process"/>
    <property type="evidence" value="ECO:0007669"/>
    <property type="project" value="TreeGrafter"/>
</dbReference>
<sequence>MPWHLFWAPLLLAGGLSYLLTWGAKSLAAKFGWYAYKTKHQVHDRPIARLGGVAIFLSFVMPFLIFLELTPPRIGLLLAVTIVFLMGLWDDLFNVRPWAKIVLQVAAIAVAIAFGLHIGQVSNPFGGVIILPIFWDIFFTALWLWLVTNAMNLLDGLDGLAGGVGAIAAVTLFVLSLFTIVNQPETAIMAIVLLGAVLGFLWWNWYPAKIFMGDSGSYTLGFLVGGLAIISGAKLATAALVLGFPLLDMLWAGFRRLRLGRHPFSADREHLHHRLLDVGIPHQGVVLITLSVVALFAFISLLSGTKAKLALLALVALLMVIVLRTVIFLRRRKRKS</sequence>
<dbReference type="GO" id="GO:0005886">
    <property type="term" value="C:plasma membrane"/>
    <property type="evidence" value="ECO:0007669"/>
    <property type="project" value="UniProtKB-SubCell"/>
</dbReference>
<comment type="cofactor">
    <cofactor evidence="7">
        <name>Mg(2+)</name>
        <dbReference type="ChEBI" id="CHEBI:18420"/>
    </cofactor>
</comment>
<keyword evidence="5 8" id="KW-1133">Transmembrane helix</keyword>
<evidence type="ECO:0000256" key="6">
    <source>
        <dbReference type="ARBA" id="ARBA00023136"/>
    </source>
</evidence>
<feature type="transmembrane region" description="Helical" evidence="8">
    <location>
        <begin position="309"/>
        <end position="329"/>
    </location>
</feature>
<feature type="transmembrane region" description="Helical" evidence="8">
    <location>
        <begin position="125"/>
        <end position="147"/>
    </location>
</feature>
<evidence type="ECO:0000256" key="1">
    <source>
        <dbReference type="ARBA" id="ARBA00004651"/>
    </source>
</evidence>
<organism evidence="9 10">
    <name type="scientific">candidate division Kazan bacterium RBG_13_50_9</name>
    <dbReference type="NCBI Taxonomy" id="1798535"/>
    <lineage>
        <taxon>Bacteria</taxon>
        <taxon>Bacteria division Kazan-3B-28</taxon>
    </lineage>
</organism>
<comment type="subcellular location">
    <subcellularLocation>
        <location evidence="1">Cell membrane</location>
        <topology evidence="1">Multi-pass membrane protein</topology>
    </subcellularLocation>
</comment>
<reference evidence="9 10" key="1">
    <citation type="journal article" date="2016" name="Nat. Commun.">
        <title>Thousands of microbial genomes shed light on interconnected biogeochemical processes in an aquifer system.</title>
        <authorList>
            <person name="Anantharaman K."/>
            <person name="Brown C.T."/>
            <person name="Hug L.A."/>
            <person name="Sharon I."/>
            <person name="Castelle C.J."/>
            <person name="Probst A.J."/>
            <person name="Thomas B.C."/>
            <person name="Singh A."/>
            <person name="Wilkins M.J."/>
            <person name="Karaoz U."/>
            <person name="Brodie E.L."/>
            <person name="Williams K.H."/>
            <person name="Hubbard S.S."/>
            <person name="Banfield J.F."/>
        </authorList>
    </citation>
    <scope>NUCLEOTIDE SEQUENCE [LARGE SCALE GENOMIC DNA]</scope>
</reference>
<evidence type="ECO:0000313" key="9">
    <source>
        <dbReference type="EMBL" id="OGB74384.1"/>
    </source>
</evidence>
<evidence type="ECO:0000256" key="2">
    <source>
        <dbReference type="ARBA" id="ARBA00022475"/>
    </source>
</evidence>
<evidence type="ECO:0000256" key="8">
    <source>
        <dbReference type="SAM" id="Phobius"/>
    </source>
</evidence>
<evidence type="ECO:0008006" key="11">
    <source>
        <dbReference type="Google" id="ProtNLM"/>
    </source>
</evidence>
<dbReference type="Pfam" id="PF00953">
    <property type="entry name" value="Glycos_transf_4"/>
    <property type="match status" value="1"/>
</dbReference>
<dbReference type="GO" id="GO:0071555">
    <property type="term" value="P:cell wall organization"/>
    <property type="evidence" value="ECO:0007669"/>
    <property type="project" value="TreeGrafter"/>
</dbReference>
<protein>
    <recommendedName>
        <fullName evidence="11">Undecaprenyl-phosphate alpha-N-acetylglucosaminyl 1-phosphate transferase</fullName>
    </recommendedName>
</protein>
<feature type="transmembrane region" description="Helical" evidence="8">
    <location>
        <begin position="284"/>
        <end position="303"/>
    </location>
</feature>
<dbReference type="Proteomes" id="UP000176651">
    <property type="component" value="Unassembled WGS sequence"/>
</dbReference>
<name>A0A1F4NSC0_UNCK3</name>
<keyword evidence="7" id="KW-0479">Metal-binding</keyword>
<feature type="transmembrane region" description="Helical" evidence="8">
    <location>
        <begin position="218"/>
        <end position="251"/>
    </location>
</feature>
<dbReference type="EMBL" id="META01000003">
    <property type="protein sequence ID" value="OGB74384.1"/>
    <property type="molecule type" value="Genomic_DNA"/>
</dbReference>
<feature type="binding site" evidence="7">
    <location>
        <position position="214"/>
    </location>
    <ligand>
        <name>Mg(2+)</name>
        <dbReference type="ChEBI" id="CHEBI:18420"/>
    </ligand>
</feature>
<keyword evidence="6 8" id="KW-0472">Membrane</keyword>
<feature type="transmembrane region" description="Helical" evidence="8">
    <location>
        <begin position="101"/>
        <end position="118"/>
    </location>
</feature>
<evidence type="ECO:0000256" key="4">
    <source>
        <dbReference type="ARBA" id="ARBA00022692"/>
    </source>
</evidence>
<dbReference type="AlphaFoldDB" id="A0A1F4NSC0"/>
<proteinExistence type="predicted"/>
<dbReference type="GO" id="GO:0044038">
    <property type="term" value="P:cell wall macromolecule biosynthetic process"/>
    <property type="evidence" value="ECO:0007669"/>
    <property type="project" value="TreeGrafter"/>
</dbReference>
<keyword evidence="3" id="KW-0808">Transferase</keyword>
<gene>
    <name evidence="9" type="ORF">A2V68_00445</name>
</gene>
<dbReference type="STRING" id="1798535.A2V68_00445"/>
<comment type="caution">
    <text evidence="9">The sequence shown here is derived from an EMBL/GenBank/DDBJ whole genome shotgun (WGS) entry which is preliminary data.</text>
</comment>
<evidence type="ECO:0000313" key="10">
    <source>
        <dbReference type="Proteomes" id="UP000176651"/>
    </source>
</evidence>
<dbReference type="CDD" id="cd06853">
    <property type="entry name" value="GT_WecA_like"/>
    <property type="match status" value="1"/>
</dbReference>
<feature type="transmembrane region" description="Helical" evidence="8">
    <location>
        <begin position="187"/>
        <end position="206"/>
    </location>
</feature>
<evidence type="ECO:0000256" key="7">
    <source>
        <dbReference type="PIRSR" id="PIRSR600715-1"/>
    </source>
</evidence>
<evidence type="ECO:0000256" key="5">
    <source>
        <dbReference type="ARBA" id="ARBA00022989"/>
    </source>
</evidence>